<proteinExistence type="predicted"/>
<evidence type="ECO:0000313" key="3">
    <source>
        <dbReference type="Proteomes" id="UP000054997"/>
    </source>
</evidence>
<keyword evidence="3" id="KW-1185">Reference proteome</keyword>
<accession>A0A0W0VKI8</accession>
<gene>
    <name evidence="2" type="primary">pilZ</name>
    <name evidence="2" type="ORF">Llon_1514</name>
</gene>
<sequence length="113" mass="12454">MNEQLPVLVCSYSDEESLYRAYMSFVANGGLFVRTKQDYPLGAQVKLSVRLFNEPDIHMVAGKVVWVTPKGAQGNKPSGVGVQFVDDDGRYLGNKIESYLAGSLKSTKFTDTL</sequence>
<dbReference type="RefSeq" id="WP_058529518.1">
    <property type="nucleotide sequence ID" value="NZ_CAAAHZ010000004.1"/>
</dbReference>
<reference evidence="2 3" key="1">
    <citation type="submission" date="2015-11" db="EMBL/GenBank/DDBJ databases">
        <title>Genomic analysis of 38 Legionella species identifies large and diverse effector repertoires.</title>
        <authorList>
            <person name="Burstein D."/>
            <person name="Amaro F."/>
            <person name="Zusman T."/>
            <person name="Lifshitz Z."/>
            <person name="Cohen O."/>
            <person name="Gilbert J.A."/>
            <person name="Pupko T."/>
            <person name="Shuman H.A."/>
            <person name="Segal G."/>
        </authorList>
    </citation>
    <scope>NUCLEOTIDE SEQUENCE [LARGE SCALE GENOMIC DNA]</scope>
    <source>
        <strain evidence="2 3">ATCC 49505</strain>
    </source>
</reference>
<dbReference type="InterPro" id="IPR009875">
    <property type="entry name" value="PilZ_domain"/>
</dbReference>
<dbReference type="PATRIC" id="fig|45068.5.peg.1643"/>
<comment type="caution">
    <text evidence="2">The sequence shown here is derived from an EMBL/GenBank/DDBJ whole genome shotgun (WGS) entry which is preliminary data.</text>
</comment>
<dbReference type="AlphaFoldDB" id="A0A0W0VKI8"/>
<dbReference type="EMBL" id="LNYK01000019">
    <property type="protein sequence ID" value="KTD20628.1"/>
    <property type="molecule type" value="Genomic_DNA"/>
</dbReference>
<dbReference type="Pfam" id="PF07238">
    <property type="entry name" value="PilZ"/>
    <property type="match status" value="1"/>
</dbReference>
<dbReference type="STRING" id="45068.Llon_1514"/>
<dbReference type="Proteomes" id="UP000054997">
    <property type="component" value="Unassembled WGS sequence"/>
</dbReference>
<protein>
    <submittedName>
        <fullName evidence="2">Type 4 fimbrial biogenesis protein PilZ</fullName>
    </submittedName>
</protein>
<organism evidence="2 3">
    <name type="scientific">Legionella londiniensis</name>
    <dbReference type="NCBI Taxonomy" id="45068"/>
    <lineage>
        <taxon>Bacteria</taxon>
        <taxon>Pseudomonadati</taxon>
        <taxon>Pseudomonadota</taxon>
        <taxon>Gammaproteobacteria</taxon>
        <taxon>Legionellales</taxon>
        <taxon>Legionellaceae</taxon>
        <taxon>Legionella</taxon>
    </lineage>
</organism>
<evidence type="ECO:0000259" key="1">
    <source>
        <dbReference type="Pfam" id="PF07238"/>
    </source>
</evidence>
<dbReference type="OrthoDB" id="5296245at2"/>
<evidence type="ECO:0000313" key="2">
    <source>
        <dbReference type="EMBL" id="KTD20628.1"/>
    </source>
</evidence>
<dbReference type="Gene3D" id="2.40.10.220">
    <property type="entry name" value="predicted glycosyltransferase like domains"/>
    <property type="match status" value="1"/>
</dbReference>
<feature type="domain" description="PilZ" evidence="1">
    <location>
        <begin position="8"/>
        <end position="101"/>
    </location>
</feature>
<name>A0A0W0VKI8_9GAMM</name>
<dbReference type="GO" id="GO:0035438">
    <property type="term" value="F:cyclic-di-GMP binding"/>
    <property type="evidence" value="ECO:0007669"/>
    <property type="project" value="InterPro"/>
</dbReference>